<dbReference type="Pfam" id="PF13365">
    <property type="entry name" value="Trypsin_2"/>
    <property type="match status" value="1"/>
</dbReference>
<dbReference type="InterPro" id="IPR036034">
    <property type="entry name" value="PDZ_sf"/>
</dbReference>
<feature type="region of interest" description="Disordered" evidence="3">
    <location>
        <begin position="1"/>
        <end position="34"/>
    </location>
</feature>
<dbReference type="PANTHER" id="PTHR43343:SF3">
    <property type="entry name" value="PROTEASE DO-LIKE 8, CHLOROPLASTIC"/>
    <property type="match status" value="1"/>
</dbReference>
<dbReference type="Proteomes" id="UP001299546">
    <property type="component" value="Unassembled WGS sequence"/>
</dbReference>
<sequence>MDNQYNYYRPDEDRAPENNYYQEAPKPPKKNKKAPKKILAVAGLAVMFGVIGGLTFQGTSYVTGRLLGTNNKKTENSTSVSNTQLTTAKSTISSDVSDVVDSTIPSIVSITNMSVQQVQSFFGGTSQQESKSVGSGIIISQNDSELLIVTNNHVVDGSDTLTVTFNDETSVEAQIKGTDAARDLAVVAVPLENISSETMNNIKIATLGDSDELKVGEPAIAIGNALGYGQSVTTGIISATGRTIEGFDGSYIQTDAAINPGNSGGALLNANGEVIGINSAKINNSAVEGMGYAIPVSDVSDIITNLMNKETRTRVAESERGYLGIKGYDVNSESAQMYNMPIGVYVSEIIAGGGADNAGLAKGSIITEIDGSAVNNMETLKNQLSYYKIGEKVTVKVQVPGNNGDYTEKEYTITLGENS</sequence>
<dbReference type="Pfam" id="PF00595">
    <property type="entry name" value="PDZ"/>
    <property type="match status" value="1"/>
</dbReference>
<keyword evidence="1" id="KW-0645">Protease</keyword>
<evidence type="ECO:0000256" key="4">
    <source>
        <dbReference type="SAM" id="Phobius"/>
    </source>
</evidence>
<keyword evidence="2" id="KW-0378">Hydrolase</keyword>
<organism evidence="6 7">
    <name type="scientific">Bariatricus massiliensis</name>
    <dbReference type="NCBI Taxonomy" id="1745713"/>
    <lineage>
        <taxon>Bacteria</taxon>
        <taxon>Bacillati</taxon>
        <taxon>Bacillota</taxon>
        <taxon>Clostridia</taxon>
        <taxon>Lachnospirales</taxon>
        <taxon>Lachnospiraceae</taxon>
        <taxon>Bariatricus</taxon>
    </lineage>
</organism>
<dbReference type="PANTHER" id="PTHR43343">
    <property type="entry name" value="PEPTIDASE S12"/>
    <property type="match status" value="1"/>
</dbReference>
<evidence type="ECO:0000256" key="1">
    <source>
        <dbReference type="ARBA" id="ARBA00022670"/>
    </source>
</evidence>
<accession>A0ABS8DIV5</accession>
<evidence type="ECO:0000256" key="2">
    <source>
        <dbReference type="ARBA" id="ARBA00022801"/>
    </source>
</evidence>
<keyword evidence="4" id="KW-0472">Membrane</keyword>
<dbReference type="RefSeq" id="WP_066731390.1">
    <property type="nucleotide sequence ID" value="NZ_JAJCIQ010000010.1"/>
</dbReference>
<feature type="domain" description="PDZ" evidence="5">
    <location>
        <begin position="312"/>
        <end position="401"/>
    </location>
</feature>
<reference evidence="6 7" key="1">
    <citation type="submission" date="2021-10" db="EMBL/GenBank/DDBJ databases">
        <title>Collection of gut derived symbiotic bacterial strains cultured from healthy donors.</title>
        <authorList>
            <person name="Lin H."/>
            <person name="Littmann E."/>
            <person name="Kohout C."/>
            <person name="Pamer E.G."/>
        </authorList>
    </citation>
    <scope>NUCLEOTIDE SEQUENCE [LARGE SCALE GENOMIC DNA]</scope>
    <source>
        <strain evidence="6 7">DFI.1.165</strain>
    </source>
</reference>
<evidence type="ECO:0000256" key="3">
    <source>
        <dbReference type="SAM" id="MobiDB-lite"/>
    </source>
</evidence>
<dbReference type="Gene3D" id="2.40.10.120">
    <property type="match status" value="1"/>
</dbReference>
<dbReference type="InterPro" id="IPR009003">
    <property type="entry name" value="Peptidase_S1_PA"/>
</dbReference>
<comment type="caution">
    <text evidence="6">The sequence shown here is derived from an EMBL/GenBank/DDBJ whole genome shotgun (WGS) entry which is preliminary data.</text>
</comment>
<dbReference type="PRINTS" id="PR00834">
    <property type="entry name" value="PROTEASES2C"/>
</dbReference>
<dbReference type="SUPFAM" id="SSF50494">
    <property type="entry name" value="Trypsin-like serine proteases"/>
    <property type="match status" value="1"/>
</dbReference>
<dbReference type="SUPFAM" id="SSF50156">
    <property type="entry name" value="PDZ domain-like"/>
    <property type="match status" value="1"/>
</dbReference>
<dbReference type="SMART" id="SM00228">
    <property type="entry name" value="PDZ"/>
    <property type="match status" value="1"/>
</dbReference>
<keyword evidence="7" id="KW-1185">Reference proteome</keyword>
<name>A0ABS8DIV5_9FIRM</name>
<proteinExistence type="predicted"/>
<gene>
    <name evidence="6" type="ORF">LIZ65_13685</name>
</gene>
<keyword evidence="4" id="KW-1133">Transmembrane helix</keyword>
<dbReference type="InterPro" id="IPR001478">
    <property type="entry name" value="PDZ"/>
</dbReference>
<evidence type="ECO:0000313" key="7">
    <source>
        <dbReference type="Proteomes" id="UP001299546"/>
    </source>
</evidence>
<dbReference type="EMBL" id="JAJCIS010000010">
    <property type="protein sequence ID" value="MCB7388334.1"/>
    <property type="molecule type" value="Genomic_DNA"/>
</dbReference>
<evidence type="ECO:0000313" key="6">
    <source>
        <dbReference type="EMBL" id="MCB7388334.1"/>
    </source>
</evidence>
<dbReference type="InterPro" id="IPR001940">
    <property type="entry name" value="Peptidase_S1C"/>
</dbReference>
<keyword evidence="4" id="KW-0812">Transmembrane</keyword>
<feature type="transmembrane region" description="Helical" evidence="4">
    <location>
        <begin position="38"/>
        <end position="56"/>
    </location>
</feature>
<dbReference type="Gene3D" id="2.30.42.10">
    <property type="match status" value="1"/>
</dbReference>
<dbReference type="InterPro" id="IPR051201">
    <property type="entry name" value="Chloro_Bact_Ser_Proteases"/>
</dbReference>
<dbReference type="PROSITE" id="PS50106">
    <property type="entry name" value="PDZ"/>
    <property type="match status" value="1"/>
</dbReference>
<evidence type="ECO:0000259" key="5">
    <source>
        <dbReference type="PROSITE" id="PS50106"/>
    </source>
</evidence>
<protein>
    <submittedName>
        <fullName evidence="6">Trypsin-like peptidase domain-containing protein</fullName>
    </submittedName>
</protein>